<accession>A0AA48HGL9</accession>
<evidence type="ECO:0008006" key="3">
    <source>
        <dbReference type="Google" id="ProtNLM"/>
    </source>
</evidence>
<reference evidence="1" key="1">
    <citation type="submission" date="2023-01" db="EMBL/GenBank/DDBJ databases">
        <title>Complete genome sequence of Planctobacterium marinum strain Dej080120_11.</title>
        <authorList>
            <person name="Ueki S."/>
            <person name="Maruyama F."/>
        </authorList>
    </citation>
    <scope>NUCLEOTIDE SEQUENCE</scope>
    <source>
        <strain evidence="1">Dej080120_11</strain>
    </source>
</reference>
<name>A0AA48HGL9_9ALTE</name>
<dbReference type="PANTHER" id="PTHR35370:SF1">
    <property type="entry name" value="TYPE VI SECRETION SYSTEM COMPONENT TSSF1"/>
    <property type="match status" value="1"/>
</dbReference>
<dbReference type="Pfam" id="PF05947">
    <property type="entry name" value="T6SS_TssF"/>
    <property type="match status" value="1"/>
</dbReference>
<dbReference type="PIRSF" id="PIRSF028304">
    <property type="entry name" value="UCP028304"/>
    <property type="match status" value="1"/>
</dbReference>
<organism evidence="1 2">
    <name type="scientific">Planctobacterium marinum</name>
    <dbReference type="NCBI Taxonomy" id="1631968"/>
    <lineage>
        <taxon>Bacteria</taxon>
        <taxon>Pseudomonadati</taxon>
        <taxon>Pseudomonadota</taxon>
        <taxon>Gammaproteobacteria</taxon>
        <taxon>Alteromonadales</taxon>
        <taxon>Alteromonadaceae</taxon>
        <taxon>Planctobacterium</taxon>
    </lineage>
</organism>
<dbReference type="EMBL" id="AP027272">
    <property type="protein sequence ID" value="BDX06563.1"/>
    <property type="molecule type" value="Genomic_DNA"/>
</dbReference>
<sequence>MSNSRDQLTDYFKSELAELRSDALEFARDYPAIADELALNQGKSRDPHIELLLQSFAWMTSRLRQNMEAETKQLPAILLQQLYPQLVSSIPSMAIMECDVDGFSADFDNGYLFNGQRQFEPINVTGKTEATARLNQCRFSSCHPVNLWPLKVNSIAKFPINQEDYIRNHFKTGQSIIDINLVPSPEAAADGLMMKKPLRFFINLDDNAKHQFYNVLAKGFVGAVVYDANNERVATLGKDNLKFCGYEDDERTMPCTNQQDLGYSLLFDYFHFPEKFLFFEVDGMEQVQFNQSLRLMLVFDEPVPKNINLSRNSLKLNCIPVVNLFKKTSEPLPLTHKDYRYKLFPSRENYDCLEIYRVDKVFSMNRRGESKELQPYFSIVRSDHKDSDFRWLAQTEASHKTKTPGTETWLSVFSEAFVRDVPIGETLYAETLCCNRTWSELFNIGQEFSVIGSSPIKSAKLLTRPTRYRSQKANSEHMWKVLSHLSLYYVSLTDPKLAQDSLTSILNLYAGKDNNVAQRQIESIENFTAENDMFPVQKSGWRGYYHGVNFKLTLYGRKFEGSSMILFGSVLNQFLALFAHINSFVRLELMVGNKKVYQWKPLSGHKYLA</sequence>
<dbReference type="PANTHER" id="PTHR35370">
    <property type="entry name" value="CYTOPLASMIC PROTEIN-RELATED-RELATED"/>
    <property type="match status" value="1"/>
</dbReference>
<dbReference type="RefSeq" id="WP_338292577.1">
    <property type="nucleotide sequence ID" value="NZ_AP027272.1"/>
</dbReference>
<dbReference type="Proteomes" id="UP001333710">
    <property type="component" value="Chromosome"/>
</dbReference>
<evidence type="ECO:0000313" key="1">
    <source>
        <dbReference type="EMBL" id="BDX06563.1"/>
    </source>
</evidence>
<protein>
    <recommendedName>
        <fullName evidence="3">Protein ImpG/VasA</fullName>
    </recommendedName>
</protein>
<evidence type="ECO:0000313" key="2">
    <source>
        <dbReference type="Proteomes" id="UP001333710"/>
    </source>
</evidence>
<dbReference type="InterPro" id="IPR010272">
    <property type="entry name" value="T6SS_TssF"/>
</dbReference>
<proteinExistence type="predicted"/>
<dbReference type="AlphaFoldDB" id="A0AA48HGL9"/>
<gene>
    <name evidence="1" type="ORF">MACH26_20840</name>
</gene>
<keyword evidence="2" id="KW-1185">Reference proteome</keyword>
<dbReference type="KEGG" id="pmaw:MACH26_20840"/>
<dbReference type="NCBIfam" id="TIGR03359">
    <property type="entry name" value="VI_chp_6"/>
    <property type="match status" value="1"/>
</dbReference>